<dbReference type="SMART" id="SM00225">
    <property type="entry name" value="BTB"/>
    <property type="match status" value="1"/>
</dbReference>
<dbReference type="PROSITE" id="PS50097">
    <property type="entry name" value="BTB"/>
    <property type="match status" value="1"/>
</dbReference>
<feature type="domain" description="C2H2-type" evidence="22">
    <location>
        <begin position="613"/>
        <end position="641"/>
    </location>
</feature>
<evidence type="ECO:0000256" key="6">
    <source>
        <dbReference type="ARBA" id="ARBA00022499"/>
    </source>
</evidence>
<accession>A0A8C3BJR9</accession>
<evidence type="ECO:0000256" key="7">
    <source>
        <dbReference type="ARBA" id="ARBA00022553"/>
    </source>
</evidence>
<dbReference type="SUPFAM" id="SSF54695">
    <property type="entry name" value="POZ domain"/>
    <property type="match status" value="1"/>
</dbReference>
<evidence type="ECO:0000256" key="9">
    <source>
        <dbReference type="ARBA" id="ARBA00022737"/>
    </source>
</evidence>
<dbReference type="FunFam" id="3.30.710.10:FF:000081">
    <property type="entry name" value="zinc finger and BTB domain-containing protein 38"/>
    <property type="match status" value="1"/>
</dbReference>
<evidence type="ECO:0000256" key="20">
    <source>
        <dbReference type="SAM" id="MobiDB-lite"/>
    </source>
</evidence>
<protein>
    <recommendedName>
        <fullName evidence="18">Zinc finger and BTB domain-containing protein 38</fullName>
    </recommendedName>
</protein>
<feature type="domain" description="C2H2-type" evidence="22">
    <location>
        <begin position="1129"/>
        <end position="1156"/>
    </location>
</feature>
<evidence type="ECO:0000256" key="12">
    <source>
        <dbReference type="ARBA" id="ARBA00022843"/>
    </source>
</evidence>
<feature type="domain" description="BTB" evidence="21">
    <location>
        <begin position="128"/>
        <end position="195"/>
    </location>
</feature>
<keyword evidence="5" id="KW-0678">Repressor</keyword>
<feature type="domain" description="C2H2-type" evidence="22">
    <location>
        <begin position="1216"/>
        <end position="1243"/>
    </location>
</feature>
<dbReference type="Pfam" id="PF12874">
    <property type="entry name" value="zf-met"/>
    <property type="match status" value="1"/>
</dbReference>
<feature type="region of interest" description="Disordered" evidence="20">
    <location>
        <begin position="825"/>
        <end position="852"/>
    </location>
</feature>
<reference evidence="23" key="1">
    <citation type="submission" date="2018-09" db="EMBL/GenBank/DDBJ databases">
        <title>Common duck and Muscovy duck high density SNP chip.</title>
        <authorList>
            <person name="Vignal A."/>
            <person name="Thebault N."/>
            <person name="Warren W.C."/>
        </authorList>
    </citation>
    <scope>NUCLEOTIDE SEQUENCE [LARGE SCALE GENOMIC DNA]</scope>
</reference>
<proteinExistence type="inferred from homology"/>
<evidence type="ECO:0000256" key="4">
    <source>
        <dbReference type="ARBA" id="ARBA00022454"/>
    </source>
</evidence>
<keyword evidence="15" id="KW-0010">Activator</keyword>
<comment type="similarity">
    <text evidence="3">Belongs to the krueppel C2H2-type zinc-finger protein family.</text>
</comment>
<feature type="domain" description="C2H2-type" evidence="22">
    <location>
        <begin position="1101"/>
        <end position="1128"/>
    </location>
</feature>
<dbReference type="Pfam" id="PF00096">
    <property type="entry name" value="zf-C2H2"/>
    <property type="match status" value="2"/>
</dbReference>
<keyword evidence="10 19" id="KW-0863">Zinc-finger</keyword>
<evidence type="ECO:0000256" key="14">
    <source>
        <dbReference type="ARBA" id="ARBA00023125"/>
    </source>
</evidence>
<dbReference type="FunFam" id="3.30.160.60:FF:001331">
    <property type="entry name" value="zinc finger and BTB domain-containing protein 38"/>
    <property type="match status" value="1"/>
</dbReference>
<evidence type="ECO:0000313" key="24">
    <source>
        <dbReference type="Proteomes" id="UP000694556"/>
    </source>
</evidence>
<keyword evidence="17" id="KW-0539">Nucleus</keyword>
<feature type="domain" description="C2H2-type" evidence="22">
    <location>
        <begin position="466"/>
        <end position="502"/>
    </location>
</feature>
<dbReference type="FunFam" id="3.30.160.60:FF:001428">
    <property type="entry name" value="zinc finger and BTB domain-containing protein 38"/>
    <property type="match status" value="1"/>
</dbReference>
<evidence type="ECO:0000313" key="23">
    <source>
        <dbReference type="Ensembl" id="ENSCMMP00000005536.1"/>
    </source>
</evidence>
<dbReference type="Ensembl" id="ENSCMMT00000006138.1">
    <property type="protein sequence ID" value="ENSCMMP00000005536.1"/>
    <property type="gene ID" value="ENSCMMG00000003504.1"/>
</dbReference>
<evidence type="ECO:0000256" key="18">
    <source>
        <dbReference type="ARBA" id="ARBA00070969"/>
    </source>
</evidence>
<keyword evidence="9" id="KW-0677">Repeat</keyword>
<dbReference type="PROSITE" id="PS00028">
    <property type="entry name" value="ZINC_FINGER_C2H2_1"/>
    <property type="match status" value="9"/>
</dbReference>
<evidence type="ECO:0000256" key="19">
    <source>
        <dbReference type="PROSITE-ProRule" id="PRU00042"/>
    </source>
</evidence>
<feature type="compositionally biased region" description="Polar residues" evidence="20">
    <location>
        <begin position="825"/>
        <end position="844"/>
    </location>
</feature>
<dbReference type="CDD" id="cd18223">
    <property type="entry name" value="BTB_POZ_ZBTB38_CIBZ"/>
    <property type="match status" value="1"/>
</dbReference>
<dbReference type="PANTHER" id="PTHR24394:SF58">
    <property type="entry name" value="ZINC FINGER AND BTB DOMAIN CONTAINING 33"/>
    <property type="match status" value="1"/>
</dbReference>
<evidence type="ECO:0000256" key="15">
    <source>
        <dbReference type="ARBA" id="ARBA00023159"/>
    </source>
</evidence>
<reference evidence="23" key="3">
    <citation type="submission" date="2025-09" db="UniProtKB">
        <authorList>
            <consortium name="Ensembl"/>
        </authorList>
    </citation>
    <scope>IDENTIFICATION</scope>
</reference>
<reference evidence="23" key="2">
    <citation type="submission" date="2025-08" db="UniProtKB">
        <authorList>
            <consortium name="Ensembl"/>
        </authorList>
    </citation>
    <scope>IDENTIFICATION</scope>
</reference>
<sequence>MCVASSARGSAERRARGTLLPEAGSAAALSAAEGLPALAARGGSAPGRAGALTLRCCAGSLRCVAFVRGGRRWRWSPPRSGSPSRRGGSRPRPPSMTVMSHSKDLKDDFHSDTVLSILNEQRIRGILCDVTIIVEDTKFKAHSNVLAASSLYFKNIFWSRTICISGHVLELDDLKAEVFTEILNYIYSSTVVVKRQETVTDLAAAGKKLGISFLEDLTDVNFSSSPCPYAYCINEKGTVKEEKHEKRHEESAVTNGPRITNAFSIFETENSLFSPLDLRANFKKVSETIQTPNVSLDRSDACKDAEPASTLAEHSYAVSSGGDTFQGTPCFEQDSSPSFKTVEDHCENHQATPLVQPAKQACSTPKAAFKSQGTGLAVAKAPASTVTNTETPREAVNDQRIVSFPKPQSKADFHLPREEENKSANVSGSAATVPPAYNCNCCAKSFSDRALLSTHLQLHSEHQETFVCKYCSKQFANLNILESHEQVCMRSSSLSIHNGNEQNFSDNYTATDGRNGSSYANAEPLLSENSITEYSNANCTLPETDHLVKVVDGQILYTCIVCKRSYVTLSSLRRHANVHSWRRTYPCHYCNKVFALAEYRTRHEIWHTGERRYQCIFCLETFMTYYILKNHQKSFHAIDHRLSVNKKTANGGLKPSMYPYKLYRLLPMKCRRLPYKSYRNSAYENVQTSSQANETAPSNCFIQSSLSSELPSLNFQSNILTNNRTLALDTSSCNDAAPSTNTQNSSSWGVGILNSDLQRDFFTADKRGPTAPSDSSSREYDSSIVSLTNVNENSTSVISYSSSAPSVIMHSSRVSSVIMHSKTVTSVENSKTESSSNLPSQSVSDDSKYGSDNYGKCITKPKTIKEKKKTLQCTRAEATEDTQHIQGSGGSSSKTTDTVQESSKTETYIAKPALPGTSTDSNVAPLCQITVKIGNEAIVKRHILGSKLFCKRGRKSKHESKQDNLIEESEMEIKERSPSRLYSSECLELAEMCDDVSDQDSSDKPWRPYYNYKPKKKSKQLRKMKKTKWRKKHGNRNTGMESHGMCSREYALRNASEEKAASQEENTEMPSLHCELCERDKSSNAEIQDHVHWHVATSKPYICELCQKQFQSPSTLKMHMRCHTGEKPYTCKTCGKCFSVPGNLQKHERIHLGVKDFVCQYCNKAFTLNETLKIHERIHTGEKRYHCQFCLQSFLYLSTKRNHEQRHVREHNGKGYACFQCPKICKTAAALGMHQKKHLFKSPGPQDRKEQFCSESAQVLENQHFLGPEGSEVKNIQNVTPEVIL</sequence>
<feature type="domain" description="C2H2-type" evidence="22">
    <location>
        <begin position="437"/>
        <end position="464"/>
    </location>
</feature>
<feature type="domain" description="C2H2-type" evidence="22">
    <location>
        <begin position="1157"/>
        <end position="1184"/>
    </location>
</feature>
<dbReference type="Gene3D" id="3.30.160.60">
    <property type="entry name" value="Classic Zinc Finger"/>
    <property type="match status" value="8"/>
</dbReference>
<feature type="domain" description="C2H2-type" evidence="22">
    <location>
        <begin position="557"/>
        <end position="584"/>
    </location>
</feature>
<keyword evidence="13" id="KW-0805">Transcription regulation</keyword>
<feature type="compositionally biased region" description="Low complexity" evidence="20">
    <location>
        <begin position="75"/>
        <end position="86"/>
    </location>
</feature>
<organism evidence="23 24">
    <name type="scientific">Cairina moschata</name>
    <name type="common">Muscovy duck</name>
    <dbReference type="NCBI Taxonomy" id="8855"/>
    <lineage>
        <taxon>Eukaryota</taxon>
        <taxon>Metazoa</taxon>
        <taxon>Chordata</taxon>
        <taxon>Craniata</taxon>
        <taxon>Vertebrata</taxon>
        <taxon>Euteleostomi</taxon>
        <taxon>Archelosauria</taxon>
        <taxon>Archosauria</taxon>
        <taxon>Dinosauria</taxon>
        <taxon>Saurischia</taxon>
        <taxon>Theropoda</taxon>
        <taxon>Coelurosauria</taxon>
        <taxon>Aves</taxon>
        <taxon>Neognathae</taxon>
        <taxon>Galloanserae</taxon>
        <taxon>Anseriformes</taxon>
        <taxon>Anatidae</taxon>
        <taxon>Anatinae</taxon>
        <taxon>Cairina</taxon>
    </lineage>
</organism>
<dbReference type="FunFam" id="3.30.160.60:FF:001933">
    <property type="entry name" value="Zinc finger protein 870"/>
    <property type="match status" value="1"/>
</dbReference>
<dbReference type="GO" id="GO:0005694">
    <property type="term" value="C:chromosome"/>
    <property type="evidence" value="ECO:0007669"/>
    <property type="project" value="UniProtKB-SubCell"/>
</dbReference>
<feature type="region of interest" description="Disordered" evidence="20">
    <location>
        <begin position="996"/>
        <end position="1042"/>
    </location>
</feature>
<dbReference type="InterPro" id="IPR000210">
    <property type="entry name" value="BTB/POZ_dom"/>
</dbReference>
<evidence type="ECO:0000256" key="1">
    <source>
        <dbReference type="ARBA" id="ARBA00004123"/>
    </source>
</evidence>
<dbReference type="SMART" id="SM00355">
    <property type="entry name" value="ZnF_C2H2"/>
    <property type="match status" value="11"/>
</dbReference>
<evidence type="ECO:0000259" key="22">
    <source>
        <dbReference type="PROSITE" id="PS50157"/>
    </source>
</evidence>
<dbReference type="PANTHER" id="PTHR24394">
    <property type="entry name" value="ZINC FINGER PROTEIN"/>
    <property type="match status" value="1"/>
</dbReference>
<name>A0A8C3BJR9_CAIMO</name>
<keyword evidence="24" id="KW-1185">Reference proteome</keyword>
<dbReference type="GO" id="GO:0000981">
    <property type="term" value="F:DNA-binding transcription factor activity, RNA polymerase II-specific"/>
    <property type="evidence" value="ECO:0007669"/>
    <property type="project" value="TreeGrafter"/>
</dbReference>
<keyword evidence="7" id="KW-0597">Phosphoprotein</keyword>
<dbReference type="GO" id="GO:0008270">
    <property type="term" value="F:zinc ion binding"/>
    <property type="evidence" value="ECO:0007669"/>
    <property type="project" value="UniProtKB-KW"/>
</dbReference>
<dbReference type="SUPFAM" id="SSF57667">
    <property type="entry name" value="beta-beta-alpha zinc fingers"/>
    <property type="match status" value="4"/>
</dbReference>
<evidence type="ECO:0000256" key="5">
    <source>
        <dbReference type="ARBA" id="ARBA00022491"/>
    </source>
</evidence>
<dbReference type="FunFam" id="3.30.160.60:FF:001209">
    <property type="entry name" value="Zinc finger and BTB domain-containing protein 38"/>
    <property type="match status" value="1"/>
</dbReference>
<dbReference type="PROSITE" id="PS50157">
    <property type="entry name" value="ZINC_FINGER_C2H2_2"/>
    <property type="match status" value="10"/>
</dbReference>
<dbReference type="FunFam" id="3.30.160.60:FF:000437">
    <property type="entry name" value="zinc finger and BTB domain-containing protein 38"/>
    <property type="match status" value="1"/>
</dbReference>
<comment type="subcellular location">
    <subcellularLocation>
        <location evidence="2">Chromosome</location>
    </subcellularLocation>
    <subcellularLocation>
        <location evidence="1">Nucleus</location>
    </subcellularLocation>
</comment>
<keyword evidence="11" id="KW-0862">Zinc</keyword>
<keyword evidence="4" id="KW-0158">Chromosome</keyword>
<dbReference type="Gene3D" id="3.30.710.10">
    <property type="entry name" value="Potassium Channel Kv1.1, Chain A"/>
    <property type="match status" value="1"/>
</dbReference>
<evidence type="ECO:0000256" key="8">
    <source>
        <dbReference type="ARBA" id="ARBA00022723"/>
    </source>
</evidence>
<keyword evidence="12" id="KW-0832">Ubl conjugation</keyword>
<dbReference type="FunFam" id="3.30.160.60:FF:000235">
    <property type="entry name" value="Zinc finger and BTB domain containing 38"/>
    <property type="match status" value="1"/>
</dbReference>
<dbReference type="InterPro" id="IPR036236">
    <property type="entry name" value="Znf_C2H2_sf"/>
</dbReference>
<feature type="domain" description="C2H2-type" evidence="22">
    <location>
        <begin position="1185"/>
        <end position="1212"/>
    </location>
</feature>
<evidence type="ECO:0000256" key="2">
    <source>
        <dbReference type="ARBA" id="ARBA00004286"/>
    </source>
</evidence>
<feature type="domain" description="C2H2-type" evidence="22">
    <location>
        <begin position="585"/>
        <end position="612"/>
    </location>
</feature>
<evidence type="ECO:0000256" key="3">
    <source>
        <dbReference type="ARBA" id="ARBA00006991"/>
    </source>
</evidence>
<evidence type="ECO:0000256" key="13">
    <source>
        <dbReference type="ARBA" id="ARBA00023015"/>
    </source>
</evidence>
<dbReference type="InterPro" id="IPR011333">
    <property type="entry name" value="SKP1/BTB/POZ_sf"/>
</dbReference>
<dbReference type="GO" id="GO:0005634">
    <property type="term" value="C:nucleus"/>
    <property type="evidence" value="ECO:0007669"/>
    <property type="project" value="UniProtKB-SubCell"/>
</dbReference>
<keyword evidence="16" id="KW-0804">Transcription</keyword>
<dbReference type="FunFam" id="3.30.160.60:FF:001058">
    <property type="entry name" value="zinc finger and BTB domain-containing protein 38"/>
    <property type="match status" value="1"/>
</dbReference>
<keyword evidence="14" id="KW-0238">DNA-binding</keyword>
<keyword evidence="8" id="KW-0479">Metal-binding</keyword>
<evidence type="ECO:0000256" key="10">
    <source>
        <dbReference type="ARBA" id="ARBA00022771"/>
    </source>
</evidence>
<feature type="region of interest" description="Disordered" evidence="20">
    <location>
        <begin position="75"/>
        <end position="102"/>
    </location>
</feature>
<dbReference type="GO" id="GO:0003677">
    <property type="term" value="F:DNA binding"/>
    <property type="evidence" value="ECO:0007669"/>
    <property type="project" value="UniProtKB-KW"/>
</dbReference>
<dbReference type="InterPro" id="IPR013087">
    <property type="entry name" value="Znf_C2H2_type"/>
</dbReference>
<dbReference type="Pfam" id="PF00651">
    <property type="entry name" value="BTB"/>
    <property type="match status" value="1"/>
</dbReference>
<evidence type="ECO:0000256" key="17">
    <source>
        <dbReference type="ARBA" id="ARBA00023242"/>
    </source>
</evidence>
<evidence type="ECO:0000256" key="11">
    <source>
        <dbReference type="ARBA" id="ARBA00022833"/>
    </source>
</evidence>
<dbReference type="Proteomes" id="UP000694556">
    <property type="component" value="Chromosome 9"/>
</dbReference>
<feature type="compositionally biased region" description="Basic residues" evidence="20">
    <location>
        <begin position="1013"/>
        <end position="1035"/>
    </location>
</feature>
<keyword evidence="6" id="KW-1017">Isopeptide bond</keyword>
<evidence type="ECO:0000259" key="21">
    <source>
        <dbReference type="PROSITE" id="PS50097"/>
    </source>
</evidence>
<evidence type="ECO:0000256" key="16">
    <source>
        <dbReference type="ARBA" id="ARBA00023163"/>
    </source>
</evidence>
<feature type="region of interest" description="Disordered" evidence="20">
    <location>
        <begin position="875"/>
        <end position="915"/>
    </location>
</feature>
<feature type="compositionally biased region" description="Polar residues" evidence="20">
    <location>
        <begin position="894"/>
        <end position="906"/>
    </location>
</feature>